<dbReference type="RefSeq" id="WP_262167091.1">
    <property type="nucleotide sequence ID" value="NZ_CP104965.1"/>
</dbReference>
<evidence type="ECO:0000313" key="3">
    <source>
        <dbReference type="Proteomes" id="UP001061862"/>
    </source>
</evidence>
<feature type="domain" description="BioF2-like acetyltransferase" evidence="1">
    <location>
        <begin position="213"/>
        <end position="361"/>
    </location>
</feature>
<sequence>MQSAAGDCRGRELILNAALSALPETASDTPTASGFAVAGLDLSRADIAASVSHDIEAVETVWRALSANGIESPGQSYDFIRLWIRDRRIAPADQRFVVGTLDGQPVALLPLHRKTVRGVPVFTWFPGAHAGCYAPVADIPKLAALGPAGRAALWQAMIGQLSGADLVYLRSIPIEVDGQAGLFDELGSTLTVETLYRSQYSSWEECDKLQRSKSRRKHDRQQGDRLAAMGEVGFEEIRNGGDMRQAIETMFVQRAARFKVMGVRDPFVHDRLTDFYHAMAAQGSGVDVRLHVLRLNDAIVAVRYNVVHNDRMFCLISSMSDDPAIQNGSPGKQCLLRVMQTVFDQGMRVFDMGSGFTDEKRHWCNVQTPMRQHYIGLNARGTQIVGLHQTFQKARASIKANKQLKAAVRNIQALIYRLSGRKTVETAEKSD</sequence>
<evidence type="ECO:0000313" key="2">
    <source>
        <dbReference type="EMBL" id="UXN68960.1"/>
    </source>
</evidence>
<dbReference type="GO" id="GO:0016746">
    <property type="term" value="F:acyltransferase activity"/>
    <property type="evidence" value="ECO:0007669"/>
    <property type="project" value="UniProtKB-KW"/>
</dbReference>
<dbReference type="InterPro" id="IPR016181">
    <property type="entry name" value="Acyl_CoA_acyltransferase"/>
</dbReference>
<dbReference type="Proteomes" id="UP001061862">
    <property type="component" value="Chromosome"/>
</dbReference>
<dbReference type="Gene3D" id="3.40.630.30">
    <property type="match status" value="1"/>
</dbReference>
<name>A0ABY6C9P8_9HYPH</name>
<evidence type="ECO:0000259" key="1">
    <source>
        <dbReference type="Pfam" id="PF13480"/>
    </source>
</evidence>
<protein>
    <submittedName>
        <fullName evidence="2">GNAT family N-acetyltransferase</fullName>
        <ecNumber evidence="2">2.3.1.-</ecNumber>
    </submittedName>
</protein>
<dbReference type="EMBL" id="CP104965">
    <property type="protein sequence ID" value="UXN68960.1"/>
    <property type="molecule type" value="Genomic_DNA"/>
</dbReference>
<gene>
    <name evidence="2" type="ORF">N8A98_17175</name>
</gene>
<dbReference type="EC" id="2.3.1.-" evidence="2"/>
<keyword evidence="2" id="KW-0012">Acyltransferase</keyword>
<dbReference type="Pfam" id="PF13480">
    <property type="entry name" value="Acetyltransf_6"/>
    <property type="match status" value="1"/>
</dbReference>
<keyword evidence="3" id="KW-1185">Reference proteome</keyword>
<keyword evidence="2" id="KW-0808">Transferase</keyword>
<proteinExistence type="predicted"/>
<organism evidence="2 3">
    <name type="scientific">Devosia neptuniae</name>
    <dbReference type="NCBI Taxonomy" id="191302"/>
    <lineage>
        <taxon>Bacteria</taxon>
        <taxon>Pseudomonadati</taxon>
        <taxon>Pseudomonadota</taxon>
        <taxon>Alphaproteobacteria</taxon>
        <taxon>Hyphomicrobiales</taxon>
        <taxon>Devosiaceae</taxon>
        <taxon>Devosia</taxon>
    </lineage>
</organism>
<dbReference type="SUPFAM" id="SSF55729">
    <property type="entry name" value="Acyl-CoA N-acyltransferases (Nat)"/>
    <property type="match status" value="1"/>
</dbReference>
<reference evidence="2 3" key="1">
    <citation type="submission" date="2022-09" db="EMBL/GenBank/DDBJ databases">
        <title>Interaction between co-microsymbionts with complementary sets of symbiotic genes in legume-rhizobium systems.</title>
        <authorList>
            <person name="Safronova V."/>
            <person name="Sazanova A."/>
            <person name="Afonin A."/>
            <person name="Chirak E."/>
        </authorList>
    </citation>
    <scope>NUCLEOTIDE SEQUENCE [LARGE SCALE GENOMIC DNA]</scope>
    <source>
        <strain evidence="2 3">A18/4-1</strain>
    </source>
</reference>
<dbReference type="InterPro" id="IPR038740">
    <property type="entry name" value="BioF2-like_GNAT_dom"/>
</dbReference>
<accession>A0ABY6C9P8</accession>